<keyword evidence="1" id="KW-1133">Transmembrane helix</keyword>
<keyword evidence="1" id="KW-0812">Transmembrane</keyword>
<protein>
    <submittedName>
        <fullName evidence="2">Si:ch211-12e13.1</fullName>
    </submittedName>
</protein>
<dbReference type="GeneTree" id="ENSGT00610000087405"/>
<dbReference type="InParanoid" id="W5M4J3"/>
<dbReference type="AlphaFoldDB" id="W5M4J3"/>
<dbReference type="OMA" id="GWDYPDS"/>
<dbReference type="EMBL" id="AHAT01012609">
    <property type="status" value="NOT_ANNOTATED_CDS"/>
    <property type="molecule type" value="Genomic_DNA"/>
</dbReference>
<dbReference type="Bgee" id="ENSLOCG00000002806">
    <property type="expression patterns" value="Expressed in testis and 12 other cell types or tissues"/>
</dbReference>
<dbReference type="Ensembl" id="ENSLOCT00000003308.1">
    <property type="protein sequence ID" value="ENSLOCP00000003301.1"/>
    <property type="gene ID" value="ENSLOCG00000002806.1"/>
</dbReference>
<dbReference type="Proteomes" id="UP000018468">
    <property type="component" value="Linkage group LG2"/>
</dbReference>
<evidence type="ECO:0000313" key="3">
    <source>
        <dbReference type="Proteomes" id="UP000018468"/>
    </source>
</evidence>
<reference evidence="2" key="2">
    <citation type="submission" date="2025-08" db="UniProtKB">
        <authorList>
            <consortium name="Ensembl"/>
        </authorList>
    </citation>
    <scope>IDENTIFICATION</scope>
</reference>
<keyword evidence="1" id="KW-0472">Membrane</keyword>
<organism evidence="2 3">
    <name type="scientific">Lepisosteus oculatus</name>
    <name type="common">Spotted gar</name>
    <dbReference type="NCBI Taxonomy" id="7918"/>
    <lineage>
        <taxon>Eukaryota</taxon>
        <taxon>Metazoa</taxon>
        <taxon>Chordata</taxon>
        <taxon>Craniata</taxon>
        <taxon>Vertebrata</taxon>
        <taxon>Euteleostomi</taxon>
        <taxon>Actinopterygii</taxon>
        <taxon>Neopterygii</taxon>
        <taxon>Holostei</taxon>
        <taxon>Semionotiformes</taxon>
        <taxon>Lepisosteidae</taxon>
        <taxon>Lepisosteus</taxon>
    </lineage>
</organism>
<dbReference type="eggNOG" id="ENOG502S07V">
    <property type="taxonomic scope" value="Eukaryota"/>
</dbReference>
<proteinExistence type="predicted"/>
<dbReference type="Gene3D" id="3.10.129.10">
    <property type="entry name" value="Hotdog Thioesterase"/>
    <property type="match status" value="1"/>
</dbReference>
<reference evidence="3" key="1">
    <citation type="submission" date="2011-12" db="EMBL/GenBank/DDBJ databases">
        <title>The Draft Genome of Lepisosteus oculatus.</title>
        <authorList>
            <consortium name="The Broad Institute Genome Assembly &amp; Analysis Group"/>
            <consortium name="Computational R&amp;D Group"/>
            <consortium name="and Sequencing Platform"/>
            <person name="Di Palma F."/>
            <person name="Alfoldi J."/>
            <person name="Johnson J."/>
            <person name="Berlin A."/>
            <person name="Gnerre S."/>
            <person name="Jaffe D."/>
            <person name="MacCallum I."/>
            <person name="Young S."/>
            <person name="Walker B.J."/>
            <person name="Lander E.S."/>
            <person name="Lindblad-Toh K."/>
        </authorList>
    </citation>
    <scope>NUCLEOTIDE SEQUENCE [LARGE SCALE GENOMIC DNA]</scope>
</reference>
<dbReference type="PANTHER" id="PTHR43841:SF3">
    <property type="entry name" value="(3R)-HYDROXYACYL-ACP DEHYDRATASE SUBUNIT HADB"/>
    <property type="match status" value="1"/>
</dbReference>
<accession>W5M4J3</accession>
<feature type="transmembrane region" description="Helical" evidence="1">
    <location>
        <begin position="6"/>
        <end position="26"/>
    </location>
</feature>
<reference evidence="2" key="3">
    <citation type="submission" date="2025-09" db="UniProtKB">
        <authorList>
            <consortium name="Ensembl"/>
        </authorList>
    </citation>
    <scope>IDENTIFICATION</scope>
</reference>
<evidence type="ECO:0000313" key="2">
    <source>
        <dbReference type="Ensembl" id="ENSLOCP00000003301.1"/>
    </source>
</evidence>
<dbReference type="HOGENOM" id="CLU_1028707_0_0_1"/>
<keyword evidence="3" id="KW-1185">Reference proteome</keyword>
<evidence type="ECO:0000256" key="1">
    <source>
        <dbReference type="SAM" id="Phobius"/>
    </source>
</evidence>
<name>W5M4J3_LEPOC</name>
<dbReference type="PANTHER" id="PTHR43841">
    <property type="entry name" value="3-HYDROXYACYL-THIOESTER DEHYDRATASE HTDX-RELATED"/>
    <property type="match status" value="1"/>
</dbReference>
<sequence length="277" mass="32189">SSDFCLFLIAVCFPFIIFLCYAYGYCSHKLYKAGTVVFDYQKDVPTFLFLVCRFVLQALRKTRGQLYDNDLLARNINQLTFTFYNCRLEPNNLRWYCSAFGYGWDYPDSSFRDIPLCYPEVLFFRLLAMIVCSEEFRLSPLGLTNVRKIMRTLQPIDELKKGPFSLQASVREYRTVEVGIEVDIALDVTDRASKPVWAGLVTLLSRDTKKLNKWQPACGSHEPKEVKTIELNVPWYTGLKCAYASWNYNPHHLFSSITKLLGYKHPTVHSLWMISRC</sequence>